<sequence>MSSLQPIMASLTLAPPTTKQPFRFLDLPKELRLMVYDNLPRCIRHHTIPVDQQVPAVVIARTVHIAILRTCKTVYSEAIFIVQSITRNFIVTSIPKMFVTEGYPASKLVTLLGASFADDPVCFFNGVNFPTVDAGGKPCNISLWEWFVRNKAEKGALQFSQQAARQFAHAKQTQGDKTKFEVQVVLQESIPPQALSDLIWPEAFARHSFMLNMAWRQSGHEIIFAVGGYLNGGAVGGPVSTPNRPIVPTWWEWLGNDTSRLSIFVRSWLRLLGPMSQETWQDGWLE</sequence>
<organism evidence="1 2">
    <name type="scientific">Pleomassaria siparia CBS 279.74</name>
    <dbReference type="NCBI Taxonomy" id="1314801"/>
    <lineage>
        <taxon>Eukaryota</taxon>
        <taxon>Fungi</taxon>
        <taxon>Dikarya</taxon>
        <taxon>Ascomycota</taxon>
        <taxon>Pezizomycotina</taxon>
        <taxon>Dothideomycetes</taxon>
        <taxon>Pleosporomycetidae</taxon>
        <taxon>Pleosporales</taxon>
        <taxon>Pleomassariaceae</taxon>
        <taxon>Pleomassaria</taxon>
    </lineage>
</organism>
<keyword evidence="2" id="KW-1185">Reference proteome</keyword>
<dbReference type="EMBL" id="MU005771">
    <property type="protein sequence ID" value="KAF2708697.1"/>
    <property type="molecule type" value="Genomic_DNA"/>
</dbReference>
<dbReference type="OrthoDB" id="5314997at2759"/>
<evidence type="ECO:0000313" key="1">
    <source>
        <dbReference type="EMBL" id="KAF2708697.1"/>
    </source>
</evidence>
<accession>A0A6G1K8K4</accession>
<dbReference type="Proteomes" id="UP000799428">
    <property type="component" value="Unassembled WGS sequence"/>
</dbReference>
<evidence type="ECO:0008006" key="3">
    <source>
        <dbReference type="Google" id="ProtNLM"/>
    </source>
</evidence>
<name>A0A6G1K8K4_9PLEO</name>
<evidence type="ECO:0000313" key="2">
    <source>
        <dbReference type="Proteomes" id="UP000799428"/>
    </source>
</evidence>
<proteinExistence type="predicted"/>
<reference evidence="1" key="1">
    <citation type="journal article" date="2020" name="Stud. Mycol.">
        <title>101 Dothideomycetes genomes: a test case for predicting lifestyles and emergence of pathogens.</title>
        <authorList>
            <person name="Haridas S."/>
            <person name="Albert R."/>
            <person name="Binder M."/>
            <person name="Bloem J."/>
            <person name="Labutti K."/>
            <person name="Salamov A."/>
            <person name="Andreopoulos B."/>
            <person name="Baker S."/>
            <person name="Barry K."/>
            <person name="Bills G."/>
            <person name="Bluhm B."/>
            <person name="Cannon C."/>
            <person name="Castanera R."/>
            <person name="Culley D."/>
            <person name="Daum C."/>
            <person name="Ezra D."/>
            <person name="Gonzalez J."/>
            <person name="Henrissat B."/>
            <person name="Kuo A."/>
            <person name="Liang C."/>
            <person name="Lipzen A."/>
            <person name="Lutzoni F."/>
            <person name="Magnuson J."/>
            <person name="Mondo S."/>
            <person name="Nolan M."/>
            <person name="Ohm R."/>
            <person name="Pangilinan J."/>
            <person name="Park H.-J."/>
            <person name="Ramirez L."/>
            <person name="Alfaro M."/>
            <person name="Sun H."/>
            <person name="Tritt A."/>
            <person name="Yoshinaga Y."/>
            <person name="Zwiers L.-H."/>
            <person name="Turgeon B."/>
            <person name="Goodwin S."/>
            <person name="Spatafora J."/>
            <person name="Crous P."/>
            <person name="Grigoriev I."/>
        </authorList>
    </citation>
    <scope>NUCLEOTIDE SEQUENCE</scope>
    <source>
        <strain evidence="1">CBS 279.74</strain>
    </source>
</reference>
<gene>
    <name evidence="1" type="ORF">K504DRAFT_467933</name>
</gene>
<dbReference type="AlphaFoldDB" id="A0A6G1K8K4"/>
<protein>
    <recommendedName>
        <fullName evidence="3">F-box domain-containing protein</fullName>
    </recommendedName>
</protein>